<proteinExistence type="predicted"/>
<protein>
    <submittedName>
        <fullName evidence="2">Uncharacterized protein</fullName>
    </submittedName>
</protein>
<feature type="region of interest" description="Disordered" evidence="1">
    <location>
        <begin position="81"/>
        <end position="102"/>
    </location>
</feature>
<accession>A0ABS8WQB5</accession>
<organism evidence="2 3">
    <name type="scientific">Datura stramonium</name>
    <name type="common">Jimsonweed</name>
    <name type="synonym">Common thornapple</name>
    <dbReference type="NCBI Taxonomy" id="4076"/>
    <lineage>
        <taxon>Eukaryota</taxon>
        <taxon>Viridiplantae</taxon>
        <taxon>Streptophyta</taxon>
        <taxon>Embryophyta</taxon>
        <taxon>Tracheophyta</taxon>
        <taxon>Spermatophyta</taxon>
        <taxon>Magnoliopsida</taxon>
        <taxon>eudicotyledons</taxon>
        <taxon>Gunneridae</taxon>
        <taxon>Pentapetalae</taxon>
        <taxon>asterids</taxon>
        <taxon>lamiids</taxon>
        <taxon>Solanales</taxon>
        <taxon>Solanaceae</taxon>
        <taxon>Solanoideae</taxon>
        <taxon>Datureae</taxon>
        <taxon>Datura</taxon>
    </lineage>
</organism>
<evidence type="ECO:0000256" key="1">
    <source>
        <dbReference type="SAM" id="MobiDB-lite"/>
    </source>
</evidence>
<evidence type="ECO:0000313" key="3">
    <source>
        <dbReference type="Proteomes" id="UP000823775"/>
    </source>
</evidence>
<evidence type="ECO:0000313" key="2">
    <source>
        <dbReference type="EMBL" id="MCE3052042.1"/>
    </source>
</evidence>
<name>A0ABS8WQB5_DATST</name>
<reference evidence="2 3" key="1">
    <citation type="journal article" date="2021" name="BMC Genomics">
        <title>Datura genome reveals duplications of psychoactive alkaloid biosynthetic genes and high mutation rate following tissue culture.</title>
        <authorList>
            <person name="Rajewski A."/>
            <person name="Carter-House D."/>
            <person name="Stajich J."/>
            <person name="Litt A."/>
        </authorList>
    </citation>
    <scope>NUCLEOTIDE SEQUENCE [LARGE SCALE GENOMIC DNA]</scope>
    <source>
        <strain evidence="2">AR-01</strain>
    </source>
</reference>
<gene>
    <name evidence="2" type="ORF">HAX54_051448</name>
</gene>
<keyword evidence="3" id="KW-1185">Reference proteome</keyword>
<dbReference type="Proteomes" id="UP000823775">
    <property type="component" value="Unassembled WGS sequence"/>
</dbReference>
<sequence length="102" mass="11293">MAEAVPGLGFLDTQEQGSFFPNFGQGRAPLLQLYPLHASTCRLDQPVRQKHFGRLSCEVFTPEFKWCGRLASVRIPVAASGWPASKRSPNQQFPPFSDDSLA</sequence>
<comment type="caution">
    <text evidence="2">The sequence shown here is derived from an EMBL/GenBank/DDBJ whole genome shotgun (WGS) entry which is preliminary data.</text>
</comment>
<dbReference type="EMBL" id="JACEIK010009167">
    <property type="protein sequence ID" value="MCE3052042.1"/>
    <property type="molecule type" value="Genomic_DNA"/>
</dbReference>